<dbReference type="Gene3D" id="3.40.50.720">
    <property type="entry name" value="NAD(P)-binding Rossmann-like Domain"/>
    <property type="match status" value="1"/>
</dbReference>
<dbReference type="EMBL" id="FQXQ01000002">
    <property type="protein sequence ID" value="SHH55889.1"/>
    <property type="molecule type" value="Genomic_DNA"/>
</dbReference>
<reference evidence="4" key="1">
    <citation type="submission" date="2016-11" db="EMBL/GenBank/DDBJ databases">
        <authorList>
            <person name="Varghese N."/>
            <person name="Submissions S."/>
        </authorList>
    </citation>
    <scope>NUCLEOTIDE SEQUENCE [LARGE SCALE GENOMIC DNA]</scope>
    <source>
        <strain evidence="4">DSM 100572</strain>
    </source>
</reference>
<dbReference type="InterPro" id="IPR041694">
    <property type="entry name" value="ADH_N_2"/>
</dbReference>
<dbReference type="InterPro" id="IPR011032">
    <property type="entry name" value="GroES-like_sf"/>
</dbReference>
<dbReference type="PANTHER" id="PTHR43205">
    <property type="entry name" value="PROSTAGLANDIN REDUCTASE"/>
    <property type="match status" value="1"/>
</dbReference>
<dbReference type="InterPro" id="IPR020843">
    <property type="entry name" value="ER"/>
</dbReference>
<proteinExistence type="predicted"/>
<dbReference type="CDD" id="cd05288">
    <property type="entry name" value="PGDH"/>
    <property type="match status" value="1"/>
</dbReference>
<dbReference type="Pfam" id="PF00107">
    <property type="entry name" value="ADH_zinc_N"/>
    <property type="match status" value="1"/>
</dbReference>
<organism evidence="3 4">
    <name type="scientific">Wenyingzhuangia marina</name>
    <dbReference type="NCBI Taxonomy" id="1195760"/>
    <lineage>
        <taxon>Bacteria</taxon>
        <taxon>Pseudomonadati</taxon>
        <taxon>Bacteroidota</taxon>
        <taxon>Flavobacteriia</taxon>
        <taxon>Flavobacteriales</taxon>
        <taxon>Flavobacteriaceae</taxon>
        <taxon>Wenyingzhuangia</taxon>
    </lineage>
</organism>
<evidence type="ECO:0000313" key="4">
    <source>
        <dbReference type="Proteomes" id="UP000184109"/>
    </source>
</evidence>
<dbReference type="SMART" id="SM00829">
    <property type="entry name" value="PKS_ER"/>
    <property type="match status" value="1"/>
</dbReference>
<dbReference type="GO" id="GO:0016628">
    <property type="term" value="F:oxidoreductase activity, acting on the CH-CH group of donors, NAD or NADP as acceptor"/>
    <property type="evidence" value="ECO:0007669"/>
    <property type="project" value="InterPro"/>
</dbReference>
<protein>
    <recommendedName>
        <fullName evidence="2">Enoyl reductase (ER) domain-containing protein</fullName>
    </recommendedName>
</protein>
<dbReference type="RefSeq" id="WP_073118811.1">
    <property type="nucleotide sequence ID" value="NZ_BMEN01000002.1"/>
</dbReference>
<dbReference type="InterPro" id="IPR013149">
    <property type="entry name" value="ADH-like_C"/>
</dbReference>
<dbReference type="Proteomes" id="UP000184109">
    <property type="component" value="Unassembled WGS sequence"/>
</dbReference>
<evidence type="ECO:0000259" key="2">
    <source>
        <dbReference type="SMART" id="SM00829"/>
    </source>
</evidence>
<dbReference type="SUPFAM" id="SSF51735">
    <property type="entry name" value="NAD(P)-binding Rossmann-fold domains"/>
    <property type="match status" value="1"/>
</dbReference>
<dbReference type="InterPro" id="IPR045010">
    <property type="entry name" value="MDR_fam"/>
</dbReference>
<evidence type="ECO:0000256" key="1">
    <source>
        <dbReference type="ARBA" id="ARBA00023002"/>
    </source>
</evidence>
<dbReference type="OrthoDB" id="9805663at2"/>
<sequence length="334" mass="35937">MNQTIILKQRPIGAPTLSNFDFVNDDSDLTPKEGEILLETTYISVDPYLRGRMSDAKSYVAPFEVGQPINSGIVAKVLVSKNTNFKEGDYVSGLLDWKTKQISNGKGLNKVNNQNNIPLSAYLGVVGMTGLTAYCGLTQIGKPKEGETLVVSGAAGAVGTIVGQIGKILGLRVIGIAGSDEKVEMLTSDFGYDEAINYKTTKDLSSAIASAAPNGVDIYFDNVGGDISEAVLYNINQFSRIIVCGAISVYNNTTPQKNATVQPFIVKNSALMQGFIVSNYASIFPEAIQKLATWLEQNKLTHTETIVEGFENTPQAFIDLLDGKNKGKMIVKTS</sequence>
<evidence type="ECO:0000313" key="3">
    <source>
        <dbReference type="EMBL" id="SHH55889.1"/>
    </source>
</evidence>
<keyword evidence="1" id="KW-0560">Oxidoreductase</keyword>
<dbReference type="STRING" id="1195760.SAMN05444281_0930"/>
<dbReference type="InterPro" id="IPR036291">
    <property type="entry name" value="NAD(P)-bd_dom_sf"/>
</dbReference>
<dbReference type="PANTHER" id="PTHR43205:SF7">
    <property type="entry name" value="PROSTAGLANDIN REDUCTASE 1"/>
    <property type="match status" value="1"/>
</dbReference>
<keyword evidence="4" id="KW-1185">Reference proteome</keyword>
<feature type="domain" description="Enoyl reductase (ER)" evidence="2">
    <location>
        <begin position="15"/>
        <end position="331"/>
    </location>
</feature>
<dbReference type="FunFam" id="3.40.50.720:FF:000121">
    <property type="entry name" value="Prostaglandin reductase 2"/>
    <property type="match status" value="1"/>
</dbReference>
<name>A0A1M5TYS0_9FLAO</name>
<gene>
    <name evidence="3" type="ORF">SAMN05444281_0930</name>
</gene>
<dbReference type="AlphaFoldDB" id="A0A1M5TYS0"/>
<dbReference type="Pfam" id="PF16884">
    <property type="entry name" value="ADH_N_2"/>
    <property type="match status" value="1"/>
</dbReference>
<dbReference type="SUPFAM" id="SSF50129">
    <property type="entry name" value="GroES-like"/>
    <property type="match status" value="1"/>
</dbReference>
<accession>A0A1M5TYS0</accession>
<dbReference type="Gene3D" id="3.90.180.10">
    <property type="entry name" value="Medium-chain alcohol dehydrogenases, catalytic domain"/>
    <property type="match status" value="1"/>
</dbReference>